<dbReference type="PANTHER" id="PTHR43233:SF1">
    <property type="entry name" value="FAMILY N-ACETYLTRANSFERASE, PUTATIVE (AFU_ORTHOLOGUE AFUA_6G03350)-RELATED"/>
    <property type="match status" value="1"/>
</dbReference>
<sequence length="144" mass="16240">MFTVSTDPARLDVALIHQYLSQQSYWGLGMPLETLERALANSLCFGLYGPDGRQAAFARVVTDRATFAWLCDVFVLPEYQGRGLGKQLVETVMAHPDLLGVRRFMLATLDAHSLYRRFGFQDLPTPERFLEIKKQNPYGVPTGN</sequence>
<keyword evidence="3" id="KW-1185">Reference proteome</keyword>
<name>A0A1H9ZTS6_9BACT</name>
<dbReference type="AlphaFoldDB" id="A0A1H9ZTS6"/>
<dbReference type="Pfam" id="PF00583">
    <property type="entry name" value="Acetyltransf_1"/>
    <property type="match status" value="1"/>
</dbReference>
<organism evidence="2 3">
    <name type="scientific">Hymenobacter actinosclerus</name>
    <dbReference type="NCBI Taxonomy" id="82805"/>
    <lineage>
        <taxon>Bacteria</taxon>
        <taxon>Pseudomonadati</taxon>
        <taxon>Bacteroidota</taxon>
        <taxon>Cytophagia</taxon>
        <taxon>Cytophagales</taxon>
        <taxon>Hymenobacteraceae</taxon>
        <taxon>Hymenobacter</taxon>
    </lineage>
</organism>
<dbReference type="PANTHER" id="PTHR43233">
    <property type="entry name" value="FAMILY N-ACETYLTRANSFERASE, PUTATIVE (AFU_ORTHOLOGUE AFUA_6G03350)-RELATED"/>
    <property type="match status" value="1"/>
</dbReference>
<dbReference type="Proteomes" id="UP000198697">
    <property type="component" value="Unassembled WGS sequence"/>
</dbReference>
<accession>A0A1H9ZTS6</accession>
<dbReference type="InterPro" id="IPR053144">
    <property type="entry name" value="Acetyltransferase_Butenolide"/>
</dbReference>
<feature type="domain" description="N-acetyltransferase" evidence="1">
    <location>
        <begin position="4"/>
        <end position="137"/>
    </location>
</feature>
<dbReference type="SUPFAM" id="SSF55729">
    <property type="entry name" value="Acyl-CoA N-acyltransferases (Nat)"/>
    <property type="match status" value="1"/>
</dbReference>
<dbReference type="EMBL" id="FOHS01000001">
    <property type="protein sequence ID" value="SES85125.1"/>
    <property type="molecule type" value="Genomic_DNA"/>
</dbReference>
<dbReference type="RefSeq" id="WP_092767877.1">
    <property type="nucleotide sequence ID" value="NZ_FOHS01000001.1"/>
</dbReference>
<reference evidence="3" key="1">
    <citation type="submission" date="2016-10" db="EMBL/GenBank/DDBJ databases">
        <authorList>
            <person name="Varghese N."/>
            <person name="Submissions S."/>
        </authorList>
    </citation>
    <scope>NUCLEOTIDE SEQUENCE [LARGE SCALE GENOMIC DNA]</scope>
    <source>
        <strain evidence="3">DSM 15310</strain>
    </source>
</reference>
<dbReference type="GO" id="GO:0016747">
    <property type="term" value="F:acyltransferase activity, transferring groups other than amino-acyl groups"/>
    <property type="evidence" value="ECO:0007669"/>
    <property type="project" value="InterPro"/>
</dbReference>
<dbReference type="InterPro" id="IPR000182">
    <property type="entry name" value="GNAT_dom"/>
</dbReference>
<proteinExistence type="predicted"/>
<evidence type="ECO:0000259" key="1">
    <source>
        <dbReference type="PROSITE" id="PS51186"/>
    </source>
</evidence>
<evidence type="ECO:0000313" key="3">
    <source>
        <dbReference type="Proteomes" id="UP000198697"/>
    </source>
</evidence>
<dbReference type="STRING" id="82805.SAMN04487998_0468"/>
<dbReference type="CDD" id="cd04301">
    <property type="entry name" value="NAT_SF"/>
    <property type="match status" value="1"/>
</dbReference>
<dbReference type="OrthoDB" id="3216107at2"/>
<dbReference type="PROSITE" id="PS51186">
    <property type="entry name" value="GNAT"/>
    <property type="match status" value="1"/>
</dbReference>
<protein>
    <submittedName>
        <fullName evidence="2">Acetyltransferase (GNAT) family protein</fullName>
    </submittedName>
</protein>
<dbReference type="InterPro" id="IPR016181">
    <property type="entry name" value="Acyl_CoA_acyltransferase"/>
</dbReference>
<evidence type="ECO:0000313" key="2">
    <source>
        <dbReference type="EMBL" id="SES85125.1"/>
    </source>
</evidence>
<gene>
    <name evidence="2" type="ORF">SAMN04487998_0468</name>
</gene>
<keyword evidence="2" id="KW-0808">Transferase</keyword>
<dbReference type="Gene3D" id="3.40.630.30">
    <property type="match status" value="1"/>
</dbReference>